<dbReference type="Proteomes" id="UP001162483">
    <property type="component" value="Unassembled WGS sequence"/>
</dbReference>
<evidence type="ECO:0000313" key="2">
    <source>
        <dbReference type="Proteomes" id="UP001162483"/>
    </source>
</evidence>
<gene>
    <name evidence="1" type="ORF">SPARVUS_LOCUS16460096</name>
</gene>
<name>A0ABN9HP80_9NEOB</name>
<comment type="caution">
    <text evidence="1">The sequence shown here is derived from an EMBL/GenBank/DDBJ whole genome shotgun (WGS) entry which is preliminary data.</text>
</comment>
<sequence length="112" mass="12037">VTRHQVFGSTAGHRRLSGKAVVSESTGTTVGTGSSGTRIVWLDSGHRVIRYDSGTLGSTRHQVILLASGPPASSGKAVGTEVTRYRIIWINSGHRVNWPNRSFSWISSSCTE</sequence>
<protein>
    <submittedName>
        <fullName evidence="1">Uncharacterized protein</fullName>
    </submittedName>
</protein>
<keyword evidence="2" id="KW-1185">Reference proteome</keyword>
<evidence type="ECO:0000313" key="1">
    <source>
        <dbReference type="EMBL" id="CAI9623394.1"/>
    </source>
</evidence>
<proteinExistence type="predicted"/>
<accession>A0ABN9HP80</accession>
<reference evidence="1" key="1">
    <citation type="submission" date="2023-05" db="EMBL/GenBank/DDBJ databases">
        <authorList>
            <person name="Stuckert A."/>
        </authorList>
    </citation>
    <scope>NUCLEOTIDE SEQUENCE</scope>
</reference>
<organism evidence="1 2">
    <name type="scientific">Staurois parvus</name>
    <dbReference type="NCBI Taxonomy" id="386267"/>
    <lineage>
        <taxon>Eukaryota</taxon>
        <taxon>Metazoa</taxon>
        <taxon>Chordata</taxon>
        <taxon>Craniata</taxon>
        <taxon>Vertebrata</taxon>
        <taxon>Euteleostomi</taxon>
        <taxon>Amphibia</taxon>
        <taxon>Batrachia</taxon>
        <taxon>Anura</taxon>
        <taxon>Neobatrachia</taxon>
        <taxon>Ranoidea</taxon>
        <taxon>Ranidae</taxon>
        <taxon>Staurois</taxon>
    </lineage>
</organism>
<feature type="non-terminal residue" evidence="1">
    <location>
        <position position="1"/>
    </location>
</feature>
<dbReference type="EMBL" id="CATNWA010021641">
    <property type="protein sequence ID" value="CAI9623394.1"/>
    <property type="molecule type" value="Genomic_DNA"/>
</dbReference>